<keyword evidence="4" id="KW-0274">FAD</keyword>
<dbReference type="InterPro" id="IPR037069">
    <property type="entry name" value="AcylCoA_DH/ox_N_sf"/>
</dbReference>
<organism evidence="8 9">
    <name type="scientific">Cupriavidus necator</name>
    <name type="common">Alcaligenes eutrophus</name>
    <name type="synonym">Ralstonia eutropha</name>
    <dbReference type="NCBI Taxonomy" id="106590"/>
    <lineage>
        <taxon>Bacteria</taxon>
        <taxon>Pseudomonadati</taxon>
        <taxon>Pseudomonadota</taxon>
        <taxon>Betaproteobacteria</taxon>
        <taxon>Burkholderiales</taxon>
        <taxon>Burkholderiaceae</taxon>
        <taxon>Cupriavidus</taxon>
    </lineage>
</organism>
<evidence type="ECO:0000313" key="9">
    <source>
        <dbReference type="Proteomes" id="UP000189627"/>
    </source>
</evidence>
<dbReference type="InterPro" id="IPR036250">
    <property type="entry name" value="AcylCo_DH-like_C"/>
</dbReference>
<evidence type="ECO:0000256" key="3">
    <source>
        <dbReference type="ARBA" id="ARBA00022630"/>
    </source>
</evidence>
<feature type="domain" description="Acyl-CoA dehydrogenase/oxidase C-terminal" evidence="5">
    <location>
        <begin position="222"/>
        <end position="370"/>
    </location>
</feature>
<evidence type="ECO:0000259" key="6">
    <source>
        <dbReference type="Pfam" id="PF02770"/>
    </source>
</evidence>
<dbReference type="Gene3D" id="2.40.110.10">
    <property type="entry name" value="Butyryl-CoA Dehydrogenase, subunit A, domain 2"/>
    <property type="match status" value="1"/>
</dbReference>
<dbReference type="EMBL" id="CP017758">
    <property type="protein sequence ID" value="AQV97257.1"/>
    <property type="molecule type" value="Genomic_DNA"/>
</dbReference>
<accession>A0A1U9UXX2</accession>
<dbReference type="GO" id="GO:0003995">
    <property type="term" value="F:acyl-CoA dehydrogenase activity"/>
    <property type="evidence" value="ECO:0007669"/>
    <property type="project" value="TreeGrafter"/>
</dbReference>
<dbReference type="InterPro" id="IPR046373">
    <property type="entry name" value="Acyl-CoA_Oxase/DH_mid-dom_sf"/>
</dbReference>
<gene>
    <name evidence="8" type="ORF">BJN34_25695</name>
</gene>
<dbReference type="PANTHER" id="PTHR43884:SF12">
    <property type="entry name" value="ISOVALERYL-COA DEHYDROGENASE, MITOCHONDRIAL-RELATED"/>
    <property type="match status" value="1"/>
</dbReference>
<name>A0A1U9UXX2_CUPNE</name>
<evidence type="ECO:0000256" key="2">
    <source>
        <dbReference type="ARBA" id="ARBA00009347"/>
    </source>
</evidence>
<dbReference type="PIRSF" id="PIRSF016578">
    <property type="entry name" value="HsaA"/>
    <property type="match status" value="1"/>
</dbReference>
<dbReference type="OrthoDB" id="2564795at2"/>
<dbReference type="Gene3D" id="1.20.140.10">
    <property type="entry name" value="Butyryl-CoA Dehydrogenase, subunit A, domain 3"/>
    <property type="match status" value="1"/>
</dbReference>
<comment type="cofactor">
    <cofactor evidence="1">
        <name>FAD</name>
        <dbReference type="ChEBI" id="CHEBI:57692"/>
    </cofactor>
</comment>
<dbReference type="InterPro" id="IPR006091">
    <property type="entry name" value="Acyl-CoA_Oxase/DH_mid-dom"/>
</dbReference>
<comment type="similarity">
    <text evidence="2">Belongs to the acyl-CoA dehydrogenase family.</text>
</comment>
<feature type="domain" description="Acyl-CoA dehydrogenase/oxidase N-terminal" evidence="7">
    <location>
        <begin position="18"/>
        <end position="116"/>
    </location>
</feature>
<sequence>MNLELRLKDPAWASSAIENIREFAGAIQGDMAKAAREGVFPRHAFNELGRRGLLGMLTPREYGGLGFGVPEYCLVEEELGRYGLVSGQTQAQGERWLNDWGTPEQKSKYLPGLANGSILFSESISEPSAASSLKNLQTTARREGGGWLISGEKCHINMGVESDLTLVYAMAPEGLTAFLVDTDQPGVRREHTHPIGLRYSPTANMYFDDVRVGDGAILGEVGKGLATFVSTFNVSRLGNASALIGIARRALAEASRYAVTRPVGSAVVADFQGNQWTIAECYAEIHAAVLARDHAANLAQQGHDHAMQTSVAKHLAIKAAERVVSDVYALIGGYGLYEEQNFGQYMLDVKLLRVAGGSSEILKNHVAKCILKDAQLMGLA</sequence>
<protein>
    <submittedName>
        <fullName evidence="8">Acyl-CoA dehydrogenase</fullName>
    </submittedName>
</protein>
<dbReference type="AlphaFoldDB" id="A0A1U9UXX2"/>
<reference evidence="9" key="1">
    <citation type="submission" date="2017-02" db="EMBL/GenBank/DDBJ databases">
        <title>Complete genome sequence of Cupriavidus necator strain NH9, a 3-chlorobenzoate degrader.</title>
        <authorList>
            <person name="Moriuchi R."/>
            <person name="Dohra H."/>
            <person name="Ogawa N."/>
        </authorList>
    </citation>
    <scope>NUCLEOTIDE SEQUENCE [LARGE SCALE GENOMIC DNA]</scope>
    <source>
        <strain evidence="9">NH9</strain>
    </source>
</reference>
<evidence type="ECO:0000256" key="1">
    <source>
        <dbReference type="ARBA" id="ARBA00001974"/>
    </source>
</evidence>
<dbReference type="PANTHER" id="PTHR43884">
    <property type="entry name" value="ACYL-COA DEHYDROGENASE"/>
    <property type="match status" value="1"/>
</dbReference>
<evidence type="ECO:0000259" key="7">
    <source>
        <dbReference type="Pfam" id="PF02771"/>
    </source>
</evidence>
<evidence type="ECO:0000313" key="8">
    <source>
        <dbReference type="EMBL" id="AQV97257.1"/>
    </source>
</evidence>
<dbReference type="Pfam" id="PF00441">
    <property type="entry name" value="Acyl-CoA_dh_1"/>
    <property type="match status" value="1"/>
</dbReference>
<dbReference type="Gene3D" id="1.10.540.10">
    <property type="entry name" value="Acyl-CoA dehydrogenase/oxidase, N-terminal domain"/>
    <property type="match status" value="1"/>
</dbReference>
<dbReference type="KEGG" id="cuh:BJN34_25695"/>
<keyword evidence="3" id="KW-0285">Flavoprotein</keyword>
<dbReference type="SUPFAM" id="SSF47203">
    <property type="entry name" value="Acyl-CoA dehydrogenase C-terminal domain-like"/>
    <property type="match status" value="1"/>
</dbReference>
<dbReference type="Proteomes" id="UP000189627">
    <property type="component" value="Chromosome 2"/>
</dbReference>
<evidence type="ECO:0000259" key="5">
    <source>
        <dbReference type="Pfam" id="PF00441"/>
    </source>
</evidence>
<dbReference type="RefSeq" id="WP_078199626.1">
    <property type="nucleotide sequence ID" value="NZ_CP017758.1"/>
</dbReference>
<evidence type="ECO:0000256" key="4">
    <source>
        <dbReference type="ARBA" id="ARBA00022827"/>
    </source>
</evidence>
<dbReference type="SUPFAM" id="SSF56645">
    <property type="entry name" value="Acyl-CoA dehydrogenase NM domain-like"/>
    <property type="match status" value="1"/>
</dbReference>
<dbReference type="Pfam" id="PF02771">
    <property type="entry name" value="Acyl-CoA_dh_N"/>
    <property type="match status" value="1"/>
</dbReference>
<dbReference type="GO" id="GO:0050660">
    <property type="term" value="F:flavin adenine dinucleotide binding"/>
    <property type="evidence" value="ECO:0007669"/>
    <property type="project" value="InterPro"/>
</dbReference>
<dbReference type="InterPro" id="IPR013786">
    <property type="entry name" value="AcylCoA_DH/ox_N"/>
</dbReference>
<dbReference type="InterPro" id="IPR009075">
    <property type="entry name" value="AcylCo_DH/oxidase_C"/>
</dbReference>
<feature type="domain" description="Acyl-CoA oxidase/dehydrogenase middle" evidence="6">
    <location>
        <begin position="123"/>
        <end position="210"/>
    </location>
</feature>
<dbReference type="InterPro" id="IPR009100">
    <property type="entry name" value="AcylCoA_DH/oxidase_NM_dom_sf"/>
</dbReference>
<dbReference type="Pfam" id="PF02770">
    <property type="entry name" value="Acyl-CoA_dh_M"/>
    <property type="match status" value="1"/>
</dbReference>
<proteinExistence type="inferred from homology"/>